<keyword evidence="4" id="KW-1185">Reference proteome</keyword>
<dbReference type="GO" id="GO:0009535">
    <property type="term" value="C:chloroplast thylakoid membrane"/>
    <property type="evidence" value="ECO:0007669"/>
    <property type="project" value="InterPro"/>
</dbReference>
<evidence type="ECO:0000256" key="2">
    <source>
        <dbReference type="SAM" id="Phobius"/>
    </source>
</evidence>
<evidence type="ECO:0000313" key="3">
    <source>
        <dbReference type="EMBL" id="CAH2046455.1"/>
    </source>
</evidence>
<dbReference type="GO" id="GO:0080183">
    <property type="term" value="P:response to photooxidative stress"/>
    <property type="evidence" value="ECO:0007669"/>
    <property type="project" value="InterPro"/>
</dbReference>
<keyword evidence="2" id="KW-0472">Membrane</keyword>
<organism evidence="3 4">
    <name type="scientific">Thlaspi arvense</name>
    <name type="common">Field penny-cress</name>
    <dbReference type="NCBI Taxonomy" id="13288"/>
    <lineage>
        <taxon>Eukaryota</taxon>
        <taxon>Viridiplantae</taxon>
        <taxon>Streptophyta</taxon>
        <taxon>Embryophyta</taxon>
        <taxon>Tracheophyta</taxon>
        <taxon>Spermatophyta</taxon>
        <taxon>Magnoliopsida</taxon>
        <taxon>eudicotyledons</taxon>
        <taxon>Gunneridae</taxon>
        <taxon>Pentapetalae</taxon>
        <taxon>rosids</taxon>
        <taxon>malvids</taxon>
        <taxon>Brassicales</taxon>
        <taxon>Brassicaceae</taxon>
        <taxon>Thlaspideae</taxon>
        <taxon>Thlaspi</taxon>
    </lineage>
</organism>
<dbReference type="InterPro" id="IPR040340">
    <property type="entry name" value="CEST/Y3IP1"/>
</dbReference>
<evidence type="ECO:0008006" key="5">
    <source>
        <dbReference type="Google" id="ProtNLM"/>
    </source>
</evidence>
<dbReference type="GO" id="GO:0048564">
    <property type="term" value="P:photosystem I assembly"/>
    <property type="evidence" value="ECO:0007669"/>
    <property type="project" value="InterPro"/>
</dbReference>
<feature type="transmembrane region" description="Helical" evidence="2">
    <location>
        <begin position="225"/>
        <end position="246"/>
    </location>
</feature>
<sequence length="250" mass="28158">MVAAVTQIFQLPLQYRVSSGKRNYGVCSPSPVVICRSSRVSGEGGYRQRKNRRFGSVIAQQEKGDATEIRVPVPLTLEQQEKEKQNREDEEEEEEGEVDPEDLKYVTEIKRVLELLRRNRDMIFSEVKLTIMIEDPRELEKRRLLGIDDADAPSREDLAEALEQVEVSKKQRGKSMYAKSTDTGIDPKEAAKRLNLEWDSAAAIEEADVDDDNTGVATKAMGYGALYLVSSFPVIIGISVVLILFYNSLQ</sequence>
<evidence type="ECO:0000313" key="4">
    <source>
        <dbReference type="Proteomes" id="UP000836841"/>
    </source>
</evidence>
<dbReference type="Proteomes" id="UP000836841">
    <property type="component" value="Chromosome 2"/>
</dbReference>
<dbReference type="EMBL" id="OU466858">
    <property type="protein sequence ID" value="CAH2046455.1"/>
    <property type="molecule type" value="Genomic_DNA"/>
</dbReference>
<reference evidence="3 4" key="1">
    <citation type="submission" date="2022-03" db="EMBL/GenBank/DDBJ databases">
        <authorList>
            <person name="Nunn A."/>
            <person name="Chopra R."/>
            <person name="Nunn A."/>
            <person name="Contreras Garrido A."/>
        </authorList>
    </citation>
    <scope>NUCLEOTIDE SEQUENCE [LARGE SCALE GENOMIC DNA]</scope>
</reference>
<keyword evidence="2" id="KW-1133">Transmembrane helix</keyword>
<keyword evidence="2" id="KW-0812">Transmembrane</keyword>
<proteinExistence type="predicted"/>
<dbReference type="PANTHER" id="PTHR33672">
    <property type="entry name" value="YCF3-INTERACTING PROTEIN 1, CHLOROPLASTIC"/>
    <property type="match status" value="1"/>
</dbReference>
<dbReference type="PANTHER" id="PTHR33672:SF3">
    <property type="entry name" value="YCF3-INTERACTING PROTEIN 1, CHLOROPLASTIC"/>
    <property type="match status" value="1"/>
</dbReference>
<accession>A0AAU9RTC8</accession>
<protein>
    <recommendedName>
        <fullName evidence="5">Ycf3-interacting protein 1, chloroplastic</fullName>
    </recommendedName>
</protein>
<feature type="region of interest" description="Disordered" evidence="1">
    <location>
        <begin position="76"/>
        <end position="101"/>
    </location>
</feature>
<evidence type="ECO:0000256" key="1">
    <source>
        <dbReference type="SAM" id="MobiDB-lite"/>
    </source>
</evidence>
<name>A0AAU9RTC8_THLAR</name>
<feature type="compositionally biased region" description="Acidic residues" evidence="1">
    <location>
        <begin position="88"/>
        <end position="100"/>
    </location>
</feature>
<gene>
    <name evidence="3" type="ORF">TAV2_LOCUS5717</name>
</gene>
<dbReference type="AlphaFoldDB" id="A0AAU9RTC8"/>